<dbReference type="Pfam" id="PF01522">
    <property type="entry name" value="Polysacc_deac_1"/>
    <property type="match status" value="1"/>
</dbReference>
<feature type="domain" description="NodB homology" evidence="4">
    <location>
        <begin position="36"/>
        <end position="166"/>
    </location>
</feature>
<accession>A0ABM7Q2G8</accession>
<reference evidence="5 6" key="1">
    <citation type="submission" date="2021-03" db="EMBL/GenBank/DDBJ databases">
        <title>Complete Genome Sequences of Two Lysobacter Strains Isolated from Sea Water (Lysobacter caseinilyticus) and Soil (Lysobacter helvus) in South Korea.</title>
        <authorList>
            <person name="Watanabe Y."/>
            <person name="Arakawa K."/>
        </authorList>
    </citation>
    <scope>NUCLEOTIDE SEQUENCE [LARGE SCALE GENOMIC DNA]</scope>
    <source>
        <strain evidence="5 6">KVB24</strain>
    </source>
</reference>
<dbReference type="PANTHER" id="PTHR10587">
    <property type="entry name" value="GLYCOSYL TRANSFERASE-RELATED"/>
    <property type="match status" value="1"/>
</dbReference>
<gene>
    <name evidence="5" type="ORF">LYSCAS_04010</name>
</gene>
<keyword evidence="1" id="KW-0479">Metal-binding</keyword>
<evidence type="ECO:0000313" key="5">
    <source>
        <dbReference type="EMBL" id="BCT91377.1"/>
    </source>
</evidence>
<evidence type="ECO:0000256" key="1">
    <source>
        <dbReference type="ARBA" id="ARBA00022723"/>
    </source>
</evidence>
<dbReference type="InterPro" id="IPR002509">
    <property type="entry name" value="NODB_dom"/>
</dbReference>
<evidence type="ECO:0000256" key="3">
    <source>
        <dbReference type="SAM" id="SignalP"/>
    </source>
</evidence>
<feature type="chain" id="PRO_5046923728" description="NodB homology domain-containing protein" evidence="3">
    <location>
        <begin position="26"/>
        <end position="334"/>
    </location>
</feature>
<dbReference type="InterPro" id="IPR050248">
    <property type="entry name" value="Polysacc_deacetylase_ArnD"/>
</dbReference>
<dbReference type="Gene3D" id="3.20.20.370">
    <property type="entry name" value="Glycoside hydrolase/deacetylase"/>
    <property type="match status" value="1"/>
</dbReference>
<dbReference type="InterPro" id="IPR011330">
    <property type="entry name" value="Glyco_hydro/deAcase_b/a-brl"/>
</dbReference>
<keyword evidence="3" id="KW-0732">Signal</keyword>
<dbReference type="Proteomes" id="UP000681317">
    <property type="component" value="Chromosome"/>
</dbReference>
<proteinExistence type="predicted"/>
<dbReference type="CDD" id="cd10960">
    <property type="entry name" value="CE4_NodB_like_1"/>
    <property type="match status" value="1"/>
</dbReference>
<keyword evidence="6" id="KW-1185">Reference proteome</keyword>
<name>A0ABM7Q2G8_9GAMM</name>
<evidence type="ECO:0000313" key="6">
    <source>
        <dbReference type="Proteomes" id="UP000681317"/>
    </source>
</evidence>
<evidence type="ECO:0000259" key="4">
    <source>
        <dbReference type="Pfam" id="PF01522"/>
    </source>
</evidence>
<protein>
    <recommendedName>
        <fullName evidence="4">NodB homology domain-containing protein</fullName>
    </recommendedName>
</protein>
<feature type="signal peptide" evidence="3">
    <location>
        <begin position="1"/>
        <end position="25"/>
    </location>
</feature>
<evidence type="ECO:0000256" key="2">
    <source>
        <dbReference type="ARBA" id="ARBA00022801"/>
    </source>
</evidence>
<dbReference type="EMBL" id="AP024545">
    <property type="protein sequence ID" value="BCT91377.1"/>
    <property type="molecule type" value="Genomic_DNA"/>
</dbReference>
<sequence length="334" mass="37695">MRSARVGRFIASVLWAALAVFPAWAGDPVPAVPAPTVDRRIAITFDDVPWVMLRNAPPADMAAEHARLIAALRQADIPVIGFVNEGLLYSDNTLRPERVRMLKDWLDAGFALGNHTRWHSDLNAVGPRRFKHDILDGERLLRPMLAKRGLKLEWFRYPLLRTGATLEAKHDVDAFLAKHGYRVAPVTVNSSEWVFALAYRNAIAAHAPEDTLQRLRADYIAYMQAKFVYYEQRSVDLLGYEVPQVLLVHANELNADTCTTLVAALRARGYRFVTLAEATRDPAYQRPDTYTGALGTSWIHRWAKTEGRPDSFYFGEPRTPKWIIELAGVSPSFE</sequence>
<organism evidence="5 6">
    <name type="scientific">Noviluteimonas caseinilytica</name>
    <dbReference type="NCBI Taxonomy" id="2675101"/>
    <lineage>
        <taxon>Bacteria</taxon>
        <taxon>Pseudomonadati</taxon>
        <taxon>Pseudomonadota</taxon>
        <taxon>Gammaproteobacteria</taxon>
        <taxon>Lysobacterales</taxon>
        <taxon>Lysobacteraceae</taxon>
        <taxon>Noviluteimonas</taxon>
    </lineage>
</organism>
<dbReference type="PANTHER" id="PTHR10587:SF133">
    <property type="entry name" value="CHITIN DEACETYLASE 1-RELATED"/>
    <property type="match status" value="1"/>
</dbReference>
<dbReference type="SUPFAM" id="SSF88713">
    <property type="entry name" value="Glycoside hydrolase/deacetylase"/>
    <property type="match status" value="1"/>
</dbReference>
<keyword evidence="2" id="KW-0378">Hydrolase</keyword>